<evidence type="ECO:0000256" key="2">
    <source>
        <dbReference type="SAM" id="MobiDB-lite"/>
    </source>
</evidence>
<dbReference type="EMBL" id="FXZA01000012">
    <property type="protein sequence ID" value="SMX85426.1"/>
    <property type="molecule type" value="Genomic_DNA"/>
</dbReference>
<gene>
    <name evidence="4" type="ORF">BLIN101_02195</name>
</gene>
<keyword evidence="1" id="KW-0175">Coiled coil</keyword>
<evidence type="ECO:0000259" key="3">
    <source>
        <dbReference type="Pfam" id="PF13175"/>
    </source>
</evidence>
<dbReference type="OrthoDB" id="3177877at2"/>
<accession>A0A2H1JD57</accession>
<feature type="region of interest" description="Disordered" evidence="2">
    <location>
        <begin position="46"/>
        <end position="69"/>
    </location>
</feature>
<dbReference type="Gene3D" id="3.40.50.300">
    <property type="entry name" value="P-loop containing nucleotide triphosphate hydrolases"/>
    <property type="match status" value="2"/>
</dbReference>
<feature type="compositionally biased region" description="Basic and acidic residues" evidence="2">
    <location>
        <begin position="46"/>
        <end position="58"/>
    </location>
</feature>
<dbReference type="Proteomes" id="UP000234498">
    <property type="component" value="Unassembled WGS sequence"/>
</dbReference>
<dbReference type="SUPFAM" id="SSF52540">
    <property type="entry name" value="P-loop containing nucleoside triphosphate hydrolases"/>
    <property type="match status" value="1"/>
</dbReference>
<evidence type="ECO:0000256" key="1">
    <source>
        <dbReference type="SAM" id="Coils"/>
    </source>
</evidence>
<name>A0A2H1JD57_BRELN</name>
<dbReference type="AlphaFoldDB" id="A0A2H1JD57"/>
<dbReference type="InterPro" id="IPR027417">
    <property type="entry name" value="P-loop_NTPase"/>
</dbReference>
<protein>
    <submittedName>
        <fullName evidence="4">DNA repair exonuclease SbcCD ATPase subunit</fullName>
    </submittedName>
</protein>
<dbReference type="RefSeq" id="WP_101595506.1">
    <property type="nucleotide sequence ID" value="NZ_FXZA01000012.1"/>
</dbReference>
<feature type="domain" description="Endonuclease GajA/Old nuclease/RecF-like AAA" evidence="3">
    <location>
        <begin position="1"/>
        <end position="52"/>
    </location>
</feature>
<keyword evidence="4" id="KW-0540">Nuclease</keyword>
<organism evidence="4 5">
    <name type="scientific">Brevibacterium linens</name>
    <dbReference type="NCBI Taxonomy" id="1703"/>
    <lineage>
        <taxon>Bacteria</taxon>
        <taxon>Bacillati</taxon>
        <taxon>Actinomycetota</taxon>
        <taxon>Actinomycetes</taxon>
        <taxon>Micrococcales</taxon>
        <taxon>Brevibacteriaceae</taxon>
        <taxon>Brevibacterium</taxon>
    </lineage>
</organism>
<dbReference type="GO" id="GO:0004527">
    <property type="term" value="F:exonuclease activity"/>
    <property type="evidence" value="ECO:0007669"/>
    <property type="project" value="UniProtKB-KW"/>
</dbReference>
<keyword evidence="4" id="KW-0378">Hydrolase</keyword>
<feature type="coiled-coil region" evidence="1">
    <location>
        <begin position="548"/>
        <end position="582"/>
    </location>
</feature>
<evidence type="ECO:0000313" key="4">
    <source>
        <dbReference type="EMBL" id="SMX85426.1"/>
    </source>
</evidence>
<evidence type="ECO:0000313" key="5">
    <source>
        <dbReference type="Proteomes" id="UP000234498"/>
    </source>
</evidence>
<feature type="coiled-coil region" evidence="1">
    <location>
        <begin position="627"/>
        <end position="727"/>
    </location>
</feature>
<feature type="coiled-coil region" evidence="1">
    <location>
        <begin position="245"/>
        <end position="368"/>
    </location>
</feature>
<dbReference type="PANTHER" id="PTHR41259">
    <property type="entry name" value="DOUBLE-STRAND BREAK REPAIR RAD50 ATPASE, PUTATIVE-RELATED"/>
    <property type="match status" value="1"/>
</dbReference>
<reference evidence="4 5" key="1">
    <citation type="submission" date="2017-03" db="EMBL/GenBank/DDBJ databases">
        <authorList>
            <person name="Afonso C.L."/>
            <person name="Miller P.J."/>
            <person name="Scott M.A."/>
            <person name="Spackman E."/>
            <person name="Goraichik I."/>
            <person name="Dimitrov K.M."/>
            <person name="Suarez D.L."/>
            <person name="Swayne D.E."/>
        </authorList>
    </citation>
    <scope>NUCLEOTIDE SEQUENCE [LARGE SCALE GENOMIC DNA]</scope>
    <source>
        <strain evidence="4 5">Mu101</strain>
    </source>
</reference>
<dbReference type="Pfam" id="PF13175">
    <property type="entry name" value="AAA_15"/>
    <property type="match status" value="1"/>
</dbReference>
<dbReference type="PANTHER" id="PTHR41259:SF1">
    <property type="entry name" value="DOUBLE-STRAND BREAK REPAIR RAD50 ATPASE, PUTATIVE-RELATED"/>
    <property type="match status" value="1"/>
</dbReference>
<proteinExistence type="predicted"/>
<dbReference type="InterPro" id="IPR041685">
    <property type="entry name" value="AAA_GajA/Old/RecF-like"/>
</dbReference>
<sequence length="867" mass="94393">MRLHSIRLTDYRAITDATVDFSSGVTIVEGPNEVGKSSIHQAITQLREDKDSSRKASVKDTQPVGSDVGPQVELHLSTGDYELRYSKRWIKQPFTELSVLAPVPEQLSGSEAHERFLAILDETVDVDLLDALDVAQGRSLDQASLAEIKALHGALGDAGEEPADHDVFLDRVESEFLRFFTAKGKETGELRRLTEELPGAEAQYRELKDRSADMESLVDRHARATERLTTGRSQLESAVIEREDAEQAVQSVSGLKTELDRALERAGVAQRERQRAEEALDRRRALITEVTAAERAVKTADDTLEKVTTAQREEDSSLAEAQKSLGARQAELATAQDEAKTAAADLARTRARSQVDALRKRLTDIREQERRGAEARATIGSITVTAKDVENLGGLFTELRIAQNAKTSAAAQITARRLGDTTVSIDGTDVPKDVAEEFAVTTDLQIHIDSVVDITVRPGQSPAELDRALESAQARLDAELGRLGVTTLDEARERSEVRTDAEAVLAEATSTLRVLIGDDDRDGLDAALSRAEHVAGDSADPSGSVASIDDLEDRVESTKAVVDDATAQVETARTALDRIRADRDEARVAAVRAQSTREQAATTLQNLSTRLSTDREANSDESLDAALTAAAETLTQVEDEAAAARSKYEAADPETLEMRLQNARQLVESKQKQQEKDRQEVDQLSALIDDRAAEGIYDKLKAAEQSLESLRSRLSRLQRQANAIRLLRETVLTHKEEAQRRYVAPFKEAIEKLGRVIFGQGLSVEISENLEIVSRTLHGRTVAFEALSGGTKEQLALIGRLAVATLVDSDSGAPVILDDAFGFSDEQRLAALNVILGNVGRKSQVILLTCQPDRFASIGGADTVSLA</sequence>
<keyword evidence="4" id="KW-0269">Exonuclease</keyword>